<evidence type="ECO:0000313" key="1">
    <source>
        <dbReference type="EMBL" id="GAD04260.1"/>
    </source>
</evidence>
<gene>
    <name evidence="1" type="ORF">AALB_4340</name>
</gene>
<name>R9PSI4_AGAAL</name>
<comment type="caution">
    <text evidence="1">The sequence shown here is derived from an EMBL/GenBank/DDBJ whole genome shotgun (WGS) entry which is preliminary data.</text>
</comment>
<proteinExistence type="predicted"/>
<dbReference type="EMBL" id="BARX01000052">
    <property type="protein sequence ID" value="GAD04260.1"/>
    <property type="molecule type" value="Genomic_DNA"/>
</dbReference>
<dbReference type="Proteomes" id="UP000014461">
    <property type="component" value="Unassembled WGS sequence"/>
</dbReference>
<protein>
    <submittedName>
        <fullName evidence="1">Uncharacterized protein</fullName>
    </submittedName>
</protein>
<organism evidence="1 2">
    <name type="scientific">Agarivorans albus MKT 106</name>
    <dbReference type="NCBI Taxonomy" id="1331007"/>
    <lineage>
        <taxon>Bacteria</taxon>
        <taxon>Pseudomonadati</taxon>
        <taxon>Pseudomonadota</taxon>
        <taxon>Gammaproteobacteria</taxon>
        <taxon>Alteromonadales</taxon>
        <taxon>Alteromonadaceae</taxon>
        <taxon>Agarivorans</taxon>
    </lineage>
</organism>
<reference evidence="1" key="1">
    <citation type="journal article" date="2013" name="Genome Announc.">
        <title>Draft Genome Sequence of Agarivorans albus Strain MKT 106T, an Agarolytic Marine Bacterium.</title>
        <authorList>
            <person name="Yasuike M."/>
            <person name="Nakamura Y."/>
            <person name="Kai W."/>
            <person name="Fujiwara A."/>
            <person name="Fukui Y."/>
            <person name="Satomi M."/>
            <person name="Sano M."/>
        </authorList>
    </citation>
    <scope>NUCLEOTIDE SEQUENCE [LARGE SCALE GENOMIC DNA]</scope>
</reference>
<accession>R9PSI4</accession>
<sequence>MSKHITSKGSIALRAGRANARRCFGRYVSVNYLLQKHYQLHQDGV</sequence>
<dbReference type="AlphaFoldDB" id="R9PSI4"/>
<evidence type="ECO:0000313" key="2">
    <source>
        <dbReference type="Proteomes" id="UP000014461"/>
    </source>
</evidence>
<keyword evidence="2" id="KW-1185">Reference proteome</keyword>